<comment type="caution">
    <text evidence="1">The sequence shown here is derived from an EMBL/GenBank/DDBJ whole genome shotgun (WGS) entry which is preliminary data.</text>
</comment>
<gene>
    <name evidence="1" type="ORF">LPJSA22_01332</name>
</gene>
<dbReference type="Proteomes" id="UP000094892">
    <property type="component" value="Unassembled WGS sequence"/>
</dbReference>
<reference evidence="1 2" key="1">
    <citation type="submission" date="2016-08" db="EMBL/GenBank/DDBJ databases">
        <title>Genome sequencing of Lactobacillus plantarum JSA22, isolated from fermented soybean paste.</title>
        <authorList>
            <person name="Choi H.S."/>
        </authorList>
    </citation>
    <scope>NUCLEOTIDE SEQUENCE [LARGE SCALE GENOMIC DNA]</scope>
    <source>
        <strain evidence="1 2">JSA22</strain>
    </source>
</reference>
<accession>A0A0G9GK31</accession>
<dbReference type="AlphaFoldDB" id="A0A0G9GK31"/>
<sequence>MAKSVKFDGKKIGTGTQYTLIDSGQNVEKMAEAYKKFIKTTEETEDSITGVVELTPKLAKVVAETTCDLLELNASQKKRVMSMEFSVSDEYDLFNDCLKQFLGVELTSVGNSSDQEEEEDPKLPKPE</sequence>
<proteinExistence type="predicted"/>
<dbReference type="PATRIC" id="fig|1590.172.peg.1490"/>
<dbReference type="EMBL" id="MCOL01000001">
    <property type="protein sequence ID" value="ODO61357.1"/>
    <property type="molecule type" value="Genomic_DNA"/>
</dbReference>
<dbReference type="RefSeq" id="WP_046947715.1">
    <property type="nucleotide sequence ID" value="NZ_CP025590.1"/>
</dbReference>
<organism evidence="1 2">
    <name type="scientific">Lactiplantibacillus plantarum</name>
    <name type="common">Lactobacillus plantarum</name>
    <dbReference type="NCBI Taxonomy" id="1590"/>
    <lineage>
        <taxon>Bacteria</taxon>
        <taxon>Bacillati</taxon>
        <taxon>Bacillota</taxon>
        <taxon>Bacilli</taxon>
        <taxon>Lactobacillales</taxon>
        <taxon>Lactobacillaceae</taxon>
        <taxon>Lactiplantibacillus</taxon>
    </lineage>
</organism>
<evidence type="ECO:0000313" key="2">
    <source>
        <dbReference type="Proteomes" id="UP000094892"/>
    </source>
</evidence>
<evidence type="ECO:0000313" key="1">
    <source>
        <dbReference type="EMBL" id="ODO61357.1"/>
    </source>
</evidence>
<protein>
    <submittedName>
        <fullName evidence="1">Uncharacterized protein</fullName>
    </submittedName>
</protein>
<name>A0A0G9GK31_LACPN</name>